<protein>
    <recommendedName>
        <fullName evidence="4">Glycosyltransferase 2-like domain-containing protein</fullName>
    </recommendedName>
</protein>
<evidence type="ECO:0000313" key="3">
    <source>
        <dbReference type="Proteomes" id="UP000051717"/>
    </source>
</evidence>
<dbReference type="AlphaFoldDB" id="A0A0S8GFG0"/>
<dbReference type="Proteomes" id="UP000051717">
    <property type="component" value="Unassembled WGS sequence"/>
</dbReference>
<evidence type="ECO:0000313" key="2">
    <source>
        <dbReference type="EMBL" id="KPK71218.1"/>
    </source>
</evidence>
<dbReference type="SUPFAM" id="SSF53448">
    <property type="entry name" value="Nucleotide-diphospho-sugar transferases"/>
    <property type="match status" value="1"/>
</dbReference>
<dbReference type="PATRIC" id="fig|1703774.3.peg.2618"/>
<proteinExistence type="predicted"/>
<reference evidence="2 3" key="1">
    <citation type="journal article" date="2015" name="Microbiome">
        <title>Genomic resolution of linkages in carbon, nitrogen, and sulfur cycling among widespread estuary sediment bacteria.</title>
        <authorList>
            <person name="Baker B.J."/>
            <person name="Lazar C.S."/>
            <person name="Teske A.P."/>
            <person name="Dick G.J."/>
        </authorList>
    </citation>
    <scope>NUCLEOTIDE SEQUENCE [LARGE SCALE GENOMIC DNA]</scope>
    <source>
        <strain evidence="2">SM23_40</strain>
    </source>
</reference>
<evidence type="ECO:0008006" key="4">
    <source>
        <dbReference type="Google" id="ProtNLM"/>
    </source>
</evidence>
<feature type="region of interest" description="Disordered" evidence="1">
    <location>
        <begin position="16"/>
        <end position="41"/>
    </location>
</feature>
<organism evidence="2 3">
    <name type="scientific">candidate division TA06 bacterium SM23_40</name>
    <dbReference type="NCBI Taxonomy" id="1703774"/>
    <lineage>
        <taxon>Bacteria</taxon>
        <taxon>Bacteria division TA06</taxon>
    </lineage>
</organism>
<evidence type="ECO:0000256" key="1">
    <source>
        <dbReference type="SAM" id="MobiDB-lite"/>
    </source>
</evidence>
<comment type="caution">
    <text evidence="2">The sequence shown here is derived from an EMBL/GenBank/DDBJ whole genome shotgun (WGS) entry which is preliminary data.</text>
</comment>
<sequence>MQGVRRVTMVIPSYWRPESQPDTEGIEPSLSGEEESLFDHPTPLNEQGTLPRLLSSLETLHDLPPRNAGIFTLVIIAVPTLSRIADQVLAKLEELIHPYRRRYDIRILHAHNLEHLKNELIAEGVSGGACELIGLNNYAAVRNMCSLASILNGSQLALFIDDDEVFIDPDFLREAQEFTGGEWDGRPVRAVAGYYLQPDTYRLDVSKTPAWRRPYWDNASAMNEAFDLIIGRAPRLKPTPFVFGGNMVVECDLLSRIPFDPLITRGEDIDFLINLRANGVTFWLDRELSIKHLPPRSSSPDWKKLREDARRFLYERKKLADHSDLDGLDRQALMPYPGLFLGPDLEERIIKTSLLLKQEYESASRHQEAPECDAIAALAEENPYARIDTKRWLVDLTERWQELTAAAAARGIPP</sequence>
<dbReference type="EMBL" id="LJUI01000006">
    <property type="protein sequence ID" value="KPK71218.1"/>
    <property type="molecule type" value="Genomic_DNA"/>
</dbReference>
<dbReference type="Gene3D" id="3.90.550.10">
    <property type="entry name" value="Spore Coat Polysaccharide Biosynthesis Protein SpsA, Chain A"/>
    <property type="match status" value="1"/>
</dbReference>
<dbReference type="InterPro" id="IPR029044">
    <property type="entry name" value="Nucleotide-diphossugar_trans"/>
</dbReference>
<accession>A0A0S8GFG0</accession>
<gene>
    <name evidence="2" type="ORF">AMJ82_01465</name>
</gene>
<name>A0A0S8GFG0_UNCT6</name>